<dbReference type="PIRSF" id="PIRSF005690">
    <property type="entry name" value="GerBA"/>
    <property type="match status" value="1"/>
</dbReference>
<comment type="caution">
    <text evidence="4">The sequence shown here is derived from an EMBL/GenBank/DDBJ whole genome shotgun (WGS) entry which is preliminary data.</text>
</comment>
<proteinExistence type="inferred from homology"/>
<dbReference type="InterPro" id="IPR004995">
    <property type="entry name" value="Spore_Ger"/>
</dbReference>
<evidence type="ECO:0000256" key="2">
    <source>
        <dbReference type="ARBA" id="ARBA00023136"/>
    </source>
</evidence>
<feature type="transmembrane region" description="Helical" evidence="3">
    <location>
        <begin position="364"/>
        <end position="381"/>
    </location>
</feature>
<comment type="similarity">
    <text evidence="1">Belongs to the GerABKA family.</text>
</comment>
<keyword evidence="2 3" id="KW-0472">Membrane</keyword>
<feature type="transmembrane region" description="Helical" evidence="3">
    <location>
        <begin position="387"/>
        <end position="410"/>
    </location>
</feature>
<keyword evidence="3" id="KW-1133">Transmembrane helix</keyword>
<keyword evidence="5" id="KW-1185">Reference proteome</keyword>
<evidence type="ECO:0000256" key="3">
    <source>
        <dbReference type="SAM" id="Phobius"/>
    </source>
</evidence>
<dbReference type="GO" id="GO:0016020">
    <property type="term" value="C:membrane"/>
    <property type="evidence" value="ECO:0007669"/>
    <property type="project" value="InterPro"/>
</dbReference>
<sequence length="486" mass="53780">MWKAGGTLNQAACGVHSTLELIKNELGNTSDLSVRECRIGVERIPVFALWLCGITEKRTLNENIIVPLIAGTRNLHISACQEPLHELLSHSIVTTSEGVILDSVEEALLRLLAGWTLVLAGEGTPILAFDTRGYETRSIEEPASSTVTRGPRDGFVESLEVNSSLIRRRIRNKALRIEVMKVGTVTCTDIAMIYLHDRVVPDIVQKVRNRLKNINIDAVLESQYIEEMIKDHPSSFFPTVYSTERPDDITGGVLEGRVAILVDGTPFGLIVPCTLFHLLKTPEDYYLAYPVATFIRWLRMIGFFFTLLLPSLYVGILTFHPEMVPPKLLSSILSSREGVPFPLLLEALIMELTFEMLREASIRMPRTIGSAISIVGALVIGESAVKAGIISSPAIIVVAGTAIASFTIPSIELSGAIRLMRFFMLAITSLLGLYGIFIGLMVLCTHLASLKSVGIPYLSPVAPFRKEEAKKTFIRIPWWTLRQKKR</sequence>
<dbReference type="PANTHER" id="PTHR22550">
    <property type="entry name" value="SPORE GERMINATION PROTEIN"/>
    <property type="match status" value="1"/>
</dbReference>
<dbReference type="AlphaFoldDB" id="A0A4Q9DE06"/>
<dbReference type="GO" id="GO:0009847">
    <property type="term" value="P:spore germination"/>
    <property type="evidence" value="ECO:0007669"/>
    <property type="project" value="InterPro"/>
</dbReference>
<dbReference type="Proteomes" id="UP000293142">
    <property type="component" value="Unassembled WGS sequence"/>
</dbReference>
<feature type="transmembrane region" description="Helical" evidence="3">
    <location>
        <begin position="297"/>
        <end position="319"/>
    </location>
</feature>
<feature type="transmembrane region" description="Helical" evidence="3">
    <location>
        <begin position="422"/>
        <end position="443"/>
    </location>
</feature>
<evidence type="ECO:0000313" key="5">
    <source>
        <dbReference type="Proteomes" id="UP000293142"/>
    </source>
</evidence>
<evidence type="ECO:0000256" key="1">
    <source>
        <dbReference type="ARBA" id="ARBA00005278"/>
    </source>
</evidence>
<dbReference type="Pfam" id="PF03323">
    <property type="entry name" value="GerA"/>
    <property type="match status" value="1"/>
</dbReference>
<dbReference type="InterPro" id="IPR050768">
    <property type="entry name" value="UPF0353/GerABKA_families"/>
</dbReference>
<gene>
    <name evidence="4" type="ORF">EYB31_35405</name>
</gene>
<evidence type="ECO:0000313" key="4">
    <source>
        <dbReference type="EMBL" id="TBL69671.1"/>
    </source>
</evidence>
<dbReference type="PANTHER" id="PTHR22550:SF5">
    <property type="entry name" value="LEUCINE ZIPPER PROTEIN 4"/>
    <property type="match status" value="1"/>
</dbReference>
<accession>A0A4Q9DE06</accession>
<keyword evidence="3" id="KW-0812">Transmembrane</keyword>
<dbReference type="RefSeq" id="WP_131018317.1">
    <property type="nucleotide sequence ID" value="NZ_SIRE01000037.1"/>
</dbReference>
<dbReference type="OrthoDB" id="9772630at2"/>
<protein>
    <submittedName>
        <fullName evidence="4">Spore germination protein</fullName>
    </submittedName>
</protein>
<dbReference type="EMBL" id="SIRE01000037">
    <property type="protein sequence ID" value="TBL69671.1"/>
    <property type="molecule type" value="Genomic_DNA"/>
</dbReference>
<organism evidence="4 5">
    <name type="scientific">Paenibacillus thalictri</name>
    <dbReference type="NCBI Taxonomy" id="2527873"/>
    <lineage>
        <taxon>Bacteria</taxon>
        <taxon>Bacillati</taxon>
        <taxon>Bacillota</taxon>
        <taxon>Bacilli</taxon>
        <taxon>Bacillales</taxon>
        <taxon>Paenibacillaceae</taxon>
        <taxon>Paenibacillus</taxon>
    </lineage>
</organism>
<name>A0A4Q9DE06_9BACL</name>
<reference evidence="4 5" key="1">
    <citation type="submission" date="2019-02" db="EMBL/GenBank/DDBJ databases">
        <title>Paenibacillus sp. nov., isolated from surface-sterilized tissue of Thalictrum simplex L.</title>
        <authorList>
            <person name="Tuo L."/>
        </authorList>
    </citation>
    <scope>NUCLEOTIDE SEQUENCE [LARGE SCALE GENOMIC DNA]</scope>
    <source>
        <strain evidence="4 5">N2SHLJ1</strain>
    </source>
</reference>